<dbReference type="EC" id="6.1.1.1" evidence="1 9"/>
<keyword evidence="4 11" id="KW-0067">ATP-binding</keyword>
<dbReference type="GO" id="GO:0005524">
    <property type="term" value="F:ATP binding"/>
    <property type="evidence" value="ECO:0007669"/>
    <property type="project" value="UniProtKB-KW"/>
</dbReference>
<dbReference type="GO" id="GO:0005829">
    <property type="term" value="C:cytosol"/>
    <property type="evidence" value="ECO:0007669"/>
    <property type="project" value="TreeGrafter"/>
</dbReference>
<comment type="similarity">
    <text evidence="11">Belongs to the class-I aminoacyl-tRNA synthetase family.</text>
</comment>
<dbReference type="InterPro" id="IPR002942">
    <property type="entry name" value="S4_RNA-bd"/>
</dbReference>
<evidence type="ECO:0000313" key="13">
    <source>
        <dbReference type="EMBL" id="OGY48336.1"/>
    </source>
</evidence>
<dbReference type="NCBIfam" id="TIGR00234">
    <property type="entry name" value="tyrS"/>
    <property type="match status" value="1"/>
</dbReference>
<keyword evidence="5 10" id="KW-0694">RNA-binding</keyword>
<evidence type="ECO:0000256" key="3">
    <source>
        <dbReference type="ARBA" id="ARBA00022741"/>
    </source>
</evidence>
<comment type="catalytic activity">
    <reaction evidence="8">
        <text>tRNA(Tyr) + L-tyrosine + ATP = L-tyrosyl-tRNA(Tyr) + AMP + diphosphate + H(+)</text>
        <dbReference type="Rhea" id="RHEA:10220"/>
        <dbReference type="Rhea" id="RHEA-COMP:9706"/>
        <dbReference type="Rhea" id="RHEA-COMP:9707"/>
        <dbReference type="ChEBI" id="CHEBI:15378"/>
        <dbReference type="ChEBI" id="CHEBI:30616"/>
        <dbReference type="ChEBI" id="CHEBI:33019"/>
        <dbReference type="ChEBI" id="CHEBI:58315"/>
        <dbReference type="ChEBI" id="CHEBI:78442"/>
        <dbReference type="ChEBI" id="CHEBI:78536"/>
        <dbReference type="ChEBI" id="CHEBI:456215"/>
        <dbReference type="EC" id="6.1.1.1"/>
    </reaction>
</comment>
<evidence type="ECO:0000256" key="10">
    <source>
        <dbReference type="PROSITE-ProRule" id="PRU00182"/>
    </source>
</evidence>
<evidence type="ECO:0000313" key="14">
    <source>
        <dbReference type="Proteomes" id="UP000178432"/>
    </source>
</evidence>
<dbReference type="InterPro" id="IPR014729">
    <property type="entry name" value="Rossmann-like_a/b/a_fold"/>
</dbReference>
<dbReference type="Proteomes" id="UP000178432">
    <property type="component" value="Unassembled WGS sequence"/>
</dbReference>
<dbReference type="SUPFAM" id="SSF52374">
    <property type="entry name" value="Nucleotidylyl transferase"/>
    <property type="match status" value="1"/>
</dbReference>
<dbReference type="GO" id="GO:0004831">
    <property type="term" value="F:tyrosine-tRNA ligase activity"/>
    <property type="evidence" value="ECO:0007669"/>
    <property type="project" value="UniProtKB-UniRule"/>
</dbReference>
<dbReference type="PROSITE" id="PS50889">
    <property type="entry name" value="S4"/>
    <property type="match status" value="1"/>
</dbReference>
<reference evidence="13 14" key="1">
    <citation type="journal article" date="2016" name="Nat. Commun.">
        <title>Thousands of microbial genomes shed light on interconnected biogeochemical processes in an aquifer system.</title>
        <authorList>
            <person name="Anantharaman K."/>
            <person name="Brown C.T."/>
            <person name="Hug L.A."/>
            <person name="Sharon I."/>
            <person name="Castelle C.J."/>
            <person name="Probst A.J."/>
            <person name="Thomas B.C."/>
            <person name="Singh A."/>
            <person name="Wilkins M.J."/>
            <person name="Karaoz U."/>
            <person name="Brodie E.L."/>
            <person name="Williams K.H."/>
            <person name="Hubbard S.S."/>
            <person name="Banfield J.F."/>
        </authorList>
    </citation>
    <scope>NUCLEOTIDE SEQUENCE [LARGE SCALE GENOMIC DNA]</scope>
</reference>
<dbReference type="Gene3D" id="3.10.290.10">
    <property type="entry name" value="RNA-binding S4 domain"/>
    <property type="match status" value="1"/>
</dbReference>
<evidence type="ECO:0000256" key="5">
    <source>
        <dbReference type="ARBA" id="ARBA00022884"/>
    </source>
</evidence>
<evidence type="ECO:0000256" key="4">
    <source>
        <dbReference type="ARBA" id="ARBA00022840"/>
    </source>
</evidence>
<dbReference type="InterPro" id="IPR001412">
    <property type="entry name" value="aa-tRNA-synth_I_CS"/>
</dbReference>
<dbReference type="PRINTS" id="PR01040">
    <property type="entry name" value="TRNASYNTHTYR"/>
</dbReference>
<name>A0A1G1Y929_9BACT</name>
<organism evidence="13 14">
    <name type="scientific">Candidatus Buchananbacteria bacterium RIFCSPHIGHO2_01_FULL_46_12</name>
    <dbReference type="NCBI Taxonomy" id="1797536"/>
    <lineage>
        <taxon>Bacteria</taxon>
        <taxon>Candidatus Buchananiibacteriota</taxon>
    </lineage>
</organism>
<evidence type="ECO:0000256" key="8">
    <source>
        <dbReference type="ARBA" id="ARBA00048248"/>
    </source>
</evidence>
<evidence type="ECO:0000256" key="6">
    <source>
        <dbReference type="ARBA" id="ARBA00022917"/>
    </source>
</evidence>
<dbReference type="InterPro" id="IPR002307">
    <property type="entry name" value="Tyr-tRNA-ligase"/>
</dbReference>
<evidence type="ECO:0000259" key="12">
    <source>
        <dbReference type="SMART" id="SM00363"/>
    </source>
</evidence>
<keyword evidence="6 11" id="KW-0648">Protein biosynthesis</keyword>
<dbReference type="CDD" id="cd00805">
    <property type="entry name" value="TyrRS_core"/>
    <property type="match status" value="1"/>
</dbReference>
<evidence type="ECO:0000256" key="7">
    <source>
        <dbReference type="ARBA" id="ARBA00023146"/>
    </source>
</evidence>
<dbReference type="InterPro" id="IPR054608">
    <property type="entry name" value="SYY-like_C"/>
</dbReference>
<dbReference type="PANTHER" id="PTHR11766:SF1">
    <property type="entry name" value="TYROSINE--TRNA LIGASE"/>
    <property type="match status" value="1"/>
</dbReference>
<dbReference type="Gene3D" id="3.40.50.620">
    <property type="entry name" value="HUPs"/>
    <property type="match status" value="1"/>
</dbReference>
<proteinExistence type="inferred from homology"/>
<dbReference type="SUPFAM" id="SSF55174">
    <property type="entry name" value="Alpha-L RNA-binding motif"/>
    <property type="match status" value="1"/>
</dbReference>
<dbReference type="PANTHER" id="PTHR11766">
    <property type="entry name" value="TYROSYL-TRNA SYNTHETASE"/>
    <property type="match status" value="1"/>
</dbReference>
<keyword evidence="7 11" id="KW-0030">Aminoacyl-tRNA synthetase</keyword>
<comment type="caution">
    <text evidence="13">The sequence shown here is derived from an EMBL/GenBank/DDBJ whole genome shotgun (WGS) entry which is preliminary data.</text>
</comment>
<feature type="domain" description="RNA-binding S4" evidence="12">
    <location>
        <begin position="336"/>
        <end position="395"/>
    </location>
</feature>
<dbReference type="CDD" id="cd00165">
    <property type="entry name" value="S4"/>
    <property type="match status" value="1"/>
</dbReference>
<dbReference type="InterPro" id="IPR024088">
    <property type="entry name" value="Tyr-tRNA-ligase_bac-type"/>
</dbReference>
<accession>A0A1G1Y929</accession>
<dbReference type="Pfam" id="PF22421">
    <property type="entry name" value="SYY_C-terminal"/>
    <property type="match status" value="1"/>
</dbReference>
<sequence length="398" mass="44707">MEKKQAQIEELLTRGVENIYPSREALEKVLLSGKKLRIYNGIDPTGKLHIGHGVVFNKLRQFQDLGHEIIILIGDFTAQIGDPTGKSSARKPLTHEQVLKNAQGYKEQIGKILDITKSKVRFVHNQEWTNKLKPVDMLELASHFTVARLLERDMFQERIKAGRDIHLHEFLYPIFQAYDAVTLDVDIQIGGSDQTFNMLAGRTLMRKMKNKEKFVLTTKLLEDPTGKKMGKSEGNTITLADKPQDMYGKIMSWTDGMIVPALEILTGMPMAEVKEIQKEMAQGKNPKICKMLLAYKVAAVYHGVNAAIKAEENFKQVFEEKLNPDEMPSFKIKDKNIVEVLVAAKLAASKTEARRLLKEGGVRVDGKAVKDESFEIGPIDADGVVIQKGKRHFAKVVG</sequence>
<evidence type="ECO:0000256" key="11">
    <source>
        <dbReference type="RuleBase" id="RU363036"/>
    </source>
</evidence>
<keyword evidence="3 11" id="KW-0547">Nucleotide-binding</keyword>
<evidence type="ECO:0000256" key="9">
    <source>
        <dbReference type="NCBIfam" id="TIGR00234"/>
    </source>
</evidence>
<dbReference type="SMART" id="SM00363">
    <property type="entry name" value="S4"/>
    <property type="match status" value="1"/>
</dbReference>
<dbReference type="GO" id="GO:0006437">
    <property type="term" value="P:tyrosyl-tRNA aminoacylation"/>
    <property type="evidence" value="ECO:0007669"/>
    <property type="project" value="UniProtKB-UniRule"/>
</dbReference>
<dbReference type="Gene3D" id="1.10.240.10">
    <property type="entry name" value="Tyrosyl-Transfer RNA Synthetase"/>
    <property type="match status" value="1"/>
</dbReference>
<keyword evidence="2 11" id="KW-0436">Ligase</keyword>
<protein>
    <recommendedName>
        <fullName evidence="1 9">Tyrosine--tRNA ligase</fullName>
        <ecNumber evidence="1 9">6.1.1.1</ecNumber>
    </recommendedName>
</protein>
<evidence type="ECO:0000256" key="1">
    <source>
        <dbReference type="ARBA" id="ARBA00013160"/>
    </source>
</evidence>
<dbReference type="PROSITE" id="PS00178">
    <property type="entry name" value="AA_TRNA_LIGASE_I"/>
    <property type="match status" value="1"/>
</dbReference>
<dbReference type="AlphaFoldDB" id="A0A1G1Y929"/>
<dbReference type="EMBL" id="MHIF01000015">
    <property type="protein sequence ID" value="OGY48336.1"/>
    <property type="molecule type" value="Genomic_DNA"/>
</dbReference>
<dbReference type="InterPro" id="IPR002305">
    <property type="entry name" value="aa-tRNA-synth_Ic"/>
</dbReference>
<dbReference type="GO" id="GO:0003723">
    <property type="term" value="F:RNA binding"/>
    <property type="evidence" value="ECO:0007669"/>
    <property type="project" value="UniProtKB-KW"/>
</dbReference>
<dbReference type="Pfam" id="PF00579">
    <property type="entry name" value="tRNA-synt_1b"/>
    <property type="match status" value="1"/>
</dbReference>
<gene>
    <name evidence="13" type="ORF">A2663_02260</name>
</gene>
<evidence type="ECO:0000256" key="2">
    <source>
        <dbReference type="ARBA" id="ARBA00022598"/>
    </source>
</evidence>
<dbReference type="InterPro" id="IPR036986">
    <property type="entry name" value="S4_RNA-bd_sf"/>
</dbReference>